<evidence type="ECO:0000256" key="3">
    <source>
        <dbReference type="ARBA" id="ARBA00022989"/>
    </source>
</evidence>
<accession>A0ABD5U4T0</accession>
<feature type="transmembrane region" description="Helical" evidence="5">
    <location>
        <begin position="162"/>
        <end position="182"/>
    </location>
</feature>
<feature type="transmembrane region" description="Helical" evidence="5">
    <location>
        <begin position="7"/>
        <end position="40"/>
    </location>
</feature>
<dbReference type="Pfam" id="PF01925">
    <property type="entry name" value="TauE"/>
    <property type="match status" value="1"/>
</dbReference>
<reference evidence="6 7" key="1">
    <citation type="journal article" date="2019" name="Int. J. Syst. Evol. Microbiol.">
        <title>The Global Catalogue of Microorganisms (GCM) 10K type strain sequencing project: providing services to taxonomists for standard genome sequencing and annotation.</title>
        <authorList>
            <consortium name="The Broad Institute Genomics Platform"/>
            <consortium name="The Broad Institute Genome Sequencing Center for Infectious Disease"/>
            <person name="Wu L."/>
            <person name="Ma J."/>
        </authorList>
    </citation>
    <scope>NUCLEOTIDE SEQUENCE [LARGE SCALE GENOMIC DNA]</scope>
    <source>
        <strain evidence="6 7">PSRA2</strain>
    </source>
</reference>
<keyword evidence="3 5" id="KW-1133">Transmembrane helix</keyword>
<dbReference type="GO" id="GO:0005886">
    <property type="term" value="C:plasma membrane"/>
    <property type="evidence" value="ECO:0007669"/>
    <property type="project" value="UniProtKB-SubCell"/>
</dbReference>
<feature type="transmembrane region" description="Helical" evidence="5">
    <location>
        <begin position="46"/>
        <end position="68"/>
    </location>
</feature>
<dbReference type="AlphaFoldDB" id="A0ABD5U4T0"/>
<keyword evidence="4 5" id="KW-0472">Membrane</keyword>
<sequence>MFALDPATAAVLVVVAFVGGIGITAIGPGGILVTAALFALTATDPATVAGTASATFVATGLLGVATYVRSGELAARAGRRDAVVLSVTGVVGALLGVWLNARLTSASFGALLGVVVTLSGLLVWWRTRAGSGARDPPGTVAVTLVGFGVGTASGMLGVGGPVLAVPLLVALGAPMLAAVAVAQVQSVFIAGMATAGYLAQGAVSPTLALLVGVPELVGALAGWRLAHSVDTVRLKRALAAVLVLLGPYLAFA</sequence>
<proteinExistence type="inferred from homology"/>
<dbReference type="InterPro" id="IPR002781">
    <property type="entry name" value="TM_pro_TauE-like"/>
</dbReference>
<comment type="caution">
    <text evidence="6">The sequence shown here is derived from an EMBL/GenBank/DDBJ whole genome shotgun (WGS) entry which is preliminary data.</text>
</comment>
<evidence type="ECO:0000313" key="7">
    <source>
        <dbReference type="Proteomes" id="UP001596406"/>
    </source>
</evidence>
<dbReference type="RefSeq" id="WP_304447095.1">
    <property type="nucleotide sequence ID" value="NZ_JARRAH010000001.1"/>
</dbReference>
<keyword evidence="2 5" id="KW-0812">Transmembrane</keyword>
<dbReference type="Proteomes" id="UP001596406">
    <property type="component" value="Unassembled WGS sequence"/>
</dbReference>
<organism evidence="6 7">
    <name type="scientific">Halomarina ordinaria</name>
    <dbReference type="NCBI Taxonomy" id="3033939"/>
    <lineage>
        <taxon>Archaea</taxon>
        <taxon>Methanobacteriati</taxon>
        <taxon>Methanobacteriota</taxon>
        <taxon>Stenosarchaea group</taxon>
        <taxon>Halobacteria</taxon>
        <taxon>Halobacteriales</taxon>
        <taxon>Natronomonadaceae</taxon>
        <taxon>Halomarina</taxon>
    </lineage>
</organism>
<dbReference type="PANTHER" id="PTHR43701">
    <property type="entry name" value="MEMBRANE TRANSPORTER PROTEIN MJ0441-RELATED"/>
    <property type="match status" value="1"/>
</dbReference>
<feature type="transmembrane region" description="Helical" evidence="5">
    <location>
        <begin position="137"/>
        <end position="156"/>
    </location>
</feature>
<comment type="subcellular location">
    <subcellularLocation>
        <location evidence="5">Cell membrane</location>
        <topology evidence="5">Multi-pass membrane protein</topology>
    </subcellularLocation>
    <subcellularLocation>
        <location evidence="1">Membrane</location>
        <topology evidence="1">Multi-pass membrane protein</topology>
    </subcellularLocation>
</comment>
<gene>
    <name evidence="6" type="ORF">ACFQHK_02600</name>
</gene>
<protein>
    <recommendedName>
        <fullName evidence="5">Probable membrane transporter protein</fullName>
    </recommendedName>
</protein>
<evidence type="ECO:0000256" key="5">
    <source>
        <dbReference type="RuleBase" id="RU363041"/>
    </source>
</evidence>
<evidence type="ECO:0000256" key="2">
    <source>
        <dbReference type="ARBA" id="ARBA00022692"/>
    </source>
</evidence>
<evidence type="ECO:0000313" key="6">
    <source>
        <dbReference type="EMBL" id="MFC6835394.1"/>
    </source>
</evidence>
<evidence type="ECO:0000256" key="1">
    <source>
        <dbReference type="ARBA" id="ARBA00004141"/>
    </source>
</evidence>
<comment type="similarity">
    <text evidence="5">Belongs to the 4-toluene sulfonate uptake permease (TSUP) (TC 2.A.102) family.</text>
</comment>
<dbReference type="EMBL" id="JBHSXM010000001">
    <property type="protein sequence ID" value="MFC6835394.1"/>
    <property type="molecule type" value="Genomic_DNA"/>
</dbReference>
<dbReference type="InterPro" id="IPR051598">
    <property type="entry name" value="TSUP/Inactive_protease-like"/>
</dbReference>
<dbReference type="PANTHER" id="PTHR43701:SF2">
    <property type="entry name" value="MEMBRANE TRANSPORTER PROTEIN YJNA-RELATED"/>
    <property type="match status" value="1"/>
</dbReference>
<feature type="transmembrane region" description="Helical" evidence="5">
    <location>
        <begin position="80"/>
        <end position="99"/>
    </location>
</feature>
<keyword evidence="7" id="KW-1185">Reference proteome</keyword>
<name>A0ABD5U4T0_9EURY</name>
<evidence type="ECO:0000256" key="4">
    <source>
        <dbReference type="ARBA" id="ARBA00023136"/>
    </source>
</evidence>
<feature type="transmembrane region" description="Helical" evidence="5">
    <location>
        <begin position="105"/>
        <end position="125"/>
    </location>
</feature>
<keyword evidence="5" id="KW-1003">Cell membrane</keyword>